<dbReference type="AlphaFoldDB" id="A0A087U6Z9"/>
<protein>
    <recommendedName>
        <fullName evidence="3">DUF4371 domain-containing protein</fullName>
    </recommendedName>
</protein>
<gene>
    <name evidence="1" type="ORF">X975_03192</name>
</gene>
<proteinExistence type="predicted"/>
<accession>A0A087U6Z9</accession>
<evidence type="ECO:0000313" key="2">
    <source>
        <dbReference type="Proteomes" id="UP000054359"/>
    </source>
</evidence>
<dbReference type="OrthoDB" id="6580598at2759"/>
<dbReference type="EMBL" id="KK118514">
    <property type="protein sequence ID" value="KFM73138.1"/>
    <property type="molecule type" value="Genomic_DNA"/>
</dbReference>
<reference evidence="1 2" key="1">
    <citation type="submission" date="2013-11" db="EMBL/GenBank/DDBJ databases">
        <title>Genome sequencing of Stegodyphus mimosarum.</title>
        <authorList>
            <person name="Bechsgaard J."/>
        </authorList>
    </citation>
    <scope>NUCLEOTIDE SEQUENCE [LARGE SCALE GENOMIC DNA]</scope>
</reference>
<organism evidence="1 2">
    <name type="scientific">Stegodyphus mimosarum</name>
    <name type="common">African social velvet spider</name>
    <dbReference type="NCBI Taxonomy" id="407821"/>
    <lineage>
        <taxon>Eukaryota</taxon>
        <taxon>Metazoa</taxon>
        <taxon>Ecdysozoa</taxon>
        <taxon>Arthropoda</taxon>
        <taxon>Chelicerata</taxon>
        <taxon>Arachnida</taxon>
        <taxon>Araneae</taxon>
        <taxon>Araneomorphae</taxon>
        <taxon>Entelegynae</taxon>
        <taxon>Eresoidea</taxon>
        <taxon>Eresidae</taxon>
        <taxon>Stegodyphus</taxon>
    </lineage>
</organism>
<keyword evidence="2" id="KW-1185">Reference proteome</keyword>
<evidence type="ECO:0008006" key="3">
    <source>
        <dbReference type="Google" id="ProtNLM"/>
    </source>
</evidence>
<sequence>MLLSNDAVARRIDDIAEDVQQQLFGKLGEKLFSLQLDEATDSNKDAHFVAYVRFCDGLSEIILIEKKHPQTWFCKPSDGKPHVYNRFCKTSDGKPHVYNRFYKPSDIHTRDDAAKGDWGLGDPVVKYDVEESSSITF</sequence>
<dbReference type="Proteomes" id="UP000054359">
    <property type="component" value="Unassembled WGS sequence"/>
</dbReference>
<feature type="non-terminal residue" evidence="1">
    <location>
        <position position="137"/>
    </location>
</feature>
<name>A0A087U6Z9_STEMI</name>
<evidence type="ECO:0000313" key="1">
    <source>
        <dbReference type="EMBL" id="KFM73138.1"/>
    </source>
</evidence>